<protein>
    <submittedName>
        <fullName evidence="2">Uncharacterized protein</fullName>
    </submittedName>
</protein>
<dbReference type="RefSeq" id="WP_238285904.1">
    <property type="nucleotide sequence ID" value="NZ_BPQS01000004.1"/>
</dbReference>
<evidence type="ECO:0000313" key="3">
    <source>
        <dbReference type="Proteomes" id="UP001244297"/>
    </source>
</evidence>
<keyword evidence="3" id="KW-1185">Reference proteome</keyword>
<evidence type="ECO:0000256" key="1">
    <source>
        <dbReference type="SAM" id="Phobius"/>
    </source>
</evidence>
<reference evidence="3" key="1">
    <citation type="journal article" date="2019" name="Int. J. Syst. Evol. Microbiol.">
        <title>The Global Catalogue of Microorganisms (GCM) 10K type strain sequencing project: providing services to taxonomists for standard genome sequencing and annotation.</title>
        <authorList>
            <consortium name="The Broad Institute Genomics Platform"/>
            <consortium name="The Broad Institute Genome Sequencing Center for Infectious Disease"/>
            <person name="Wu L."/>
            <person name="Ma J."/>
        </authorList>
    </citation>
    <scope>NUCLEOTIDE SEQUENCE [LARGE SCALE GENOMIC DNA]</scope>
    <source>
        <strain evidence="3">CECT 7806</strain>
    </source>
</reference>
<keyword evidence="1" id="KW-0472">Membrane</keyword>
<gene>
    <name evidence="2" type="ORF">QWZ18_19350</name>
</gene>
<feature type="transmembrane region" description="Helical" evidence="1">
    <location>
        <begin position="12"/>
        <end position="32"/>
    </location>
</feature>
<accession>A0ABT8AS64</accession>
<keyword evidence="1" id="KW-1133">Transmembrane helix</keyword>
<organism evidence="2 3">
    <name type="scientific">Methylobacterium longum</name>
    <dbReference type="NCBI Taxonomy" id="767694"/>
    <lineage>
        <taxon>Bacteria</taxon>
        <taxon>Pseudomonadati</taxon>
        <taxon>Pseudomonadota</taxon>
        <taxon>Alphaproteobacteria</taxon>
        <taxon>Hyphomicrobiales</taxon>
        <taxon>Methylobacteriaceae</taxon>
        <taxon>Methylobacterium</taxon>
    </lineage>
</organism>
<dbReference type="EMBL" id="JAUFPT010000062">
    <property type="protein sequence ID" value="MDN3572777.1"/>
    <property type="molecule type" value="Genomic_DNA"/>
</dbReference>
<evidence type="ECO:0000313" key="2">
    <source>
        <dbReference type="EMBL" id="MDN3572777.1"/>
    </source>
</evidence>
<feature type="transmembrane region" description="Helical" evidence="1">
    <location>
        <begin position="61"/>
        <end position="79"/>
    </location>
</feature>
<dbReference type="Proteomes" id="UP001244297">
    <property type="component" value="Unassembled WGS sequence"/>
</dbReference>
<keyword evidence="1" id="KW-0812">Transmembrane</keyword>
<name>A0ABT8AS64_9HYPH</name>
<comment type="caution">
    <text evidence="2">The sequence shown here is derived from an EMBL/GenBank/DDBJ whole genome shotgun (WGS) entry which is preliminary data.</text>
</comment>
<proteinExistence type="predicted"/>
<sequence>MSRFLGKNRRKYLGIFLGALFVQAGAVVIGIFEEESYRNAVSGYLYAFFGSVADDESEQQATFQSMMIILSGITMLYFVQIMRRNNPHAGSSRHPRPDM</sequence>